<dbReference type="OrthoDB" id="1939598at2759"/>
<dbReference type="PANTHER" id="PTHR13044">
    <property type="entry name" value="ACTIVATING TRANSCRIPTION FACTOR ATF 4/5"/>
    <property type="match status" value="1"/>
</dbReference>
<dbReference type="SUPFAM" id="SSF57959">
    <property type="entry name" value="Leucine zipper domain"/>
    <property type="match status" value="1"/>
</dbReference>
<feature type="compositionally biased region" description="Low complexity" evidence="7">
    <location>
        <begin position="460"/>
        <end position="472"/>
    </location>
</feature>
<dbReference type="GO" id="GO:0000977">
    <property type="term" value="F:RNA polymerase II transcription regulatory region sequence-specific DNA binding"/>
    <property type="evidence" value="ECO:0007669"/>
    <property type="project" value="TreeGrafter"/>
</dbReference>
<feature type="compositionally biased region" description="Basic and acidic residues" evidence="7">
    <location>
        <begin position="113"/>
        <end position="135"/>
    </location>
</feature>
<dbReference type="PROSITE" id="PS50217">
    <property type="entry name" value="BZIP"/>
    <property type="match status" value="1"/>
</dbReference>
<evidence type="ECO:0000256" key="5">
    <source>
        <dbReference type="ARBA" id="ARBA00023242"/>
    </source>
</evidence>
<evidence type="ECO:0000256" key="4">
    <source>
        <dbReference type="ARBA" id="ARBA00023163"/>
    </source>
</evidence>
<dbReference type="InterPro" id="IPR046347">
    <property type="entry name" value="bZIP_sf"/>
</dbReference>
<evidence type="ECO:0000256" key="1">
    <source>
        <dbReference type="ARBA" id="ARBA00004123"/>
    </source>
</evidence>
<feature type="compositionally biased region" description="Basic and acidic residues" evidence="7">
    <location>
        <begin position="146"/>
        <end position="158"/>
    </location>
</feature>
<name>A0A3G2S1R9_MALR7</name>
<evidence type="ECO:0000256" key="6">
    <source>
        <dbReference type="SAM" id="Coils"/>
    </source>
</evidence>
<reference evidence="9 10" key="1">
    <citation type="submission" date="2018-10" db="EMBL/GenBank/DDBJ databases">
        <title>Complete genome sequence of Malassezia restricta CBS 7877.</title>
        <authorList>
            <person name="Morand S.C."/>
            <person name="Bertignac M."/>
            <person name="Iltis A."/>
            <person name="Kolder I."/>
            <person name="Pirovano W."/>
            <person name="Jourdain R."/>
            <person name="Clavaud C."/>
        </authorList>
    </citation>
    <scope>NUCLEOTIDE SEQUENCE [LARGE SCALE GENOMIC DNA]</scope>
    <source>
        <strain evidence="9 10">CBS 7877</strain>
    </source>
</reference>
<dbReference type="PANTHER" id="PTHR13044:SF14">
    <property type="entry name" value="CRYPTOCEPHAL, ISOFORM A"/>
    <property type="match status" value="1"/>
</dbReference>
<dbReference type="CDD" id="cd14705">
    <property type="entry name" value="bZIP_Zip1"/>
    <property type="match status" value="1"/>
</dbReference>
<dbReference type="EMBL" id="CP033149">
    <property type="protein sequence ID" value="AYO41905.1"/>
    <property type="molecule type" value="Genomic_DNA"/>
</dbReference>
<dbReference type="VEuPathDB" id="FungiDB:DNF11_0955"/>
<dbReference type="InterPro" id="IPR004827">
    <property type="entry name" value="bZIP"/>
</dbReference>
<keyword evidence="2" id="KW-0805">Transcription regulation</keyword>
<dbReference type="STRING" id="425264.A0A3G2S1R9"/>
<dbReference type="Proteomes" id="UP000269793">
    <property type="component" value="Chromosome II"/>
</dbReference>
<keyword evidence="10" id="KW-1185">Reference proteome</keyword>
<evidence type="ECO:0000313" key="10">
    <source>
        <dbReference type="Proteomes" id="UP000269793"/>
    </source>
</evidence>
<dbReference type="AlphaFoldDB" id="A0A3G2S1R9"/>
<proteinExistence type="predicted"/>
<keyword evidence="5" id="KW-0539">Nucleus</keyword>
<feature type="region of interest" description="Disordered" evidence="7">
    <location>
        <begin position="113"/>
        <end position="245"/>
    </location>
</feature>
<evidence type="ECO:0000259" key="8">
    <source>
        <dbReference type="PROSITE" id="PS50217"/>
    </source>
</evidence>
<evidence type="ECO:0000256" key="2">
    <source>
        <dbReference type="ARBA" id="ARBA00023015"/>
    </source>
</evidence>
<dbReference type="PROSITE" id="PS00036">
    <property type="entry name" value="BZIP_BASIC"/>
    <property type="match status" value="1"/>
</dbReference>
<sequence length="501" mass="54835">MNMANEQESSIAFLLGLHDIHDTFDLHQQEGHVPAQSSRSDHPTLLTGLDAIPLTATTPNATSNQQAAPAPQNHHQSAGESMDMFSNQLSMWMNTNFSFDGPMGHALLADDEKDGDHLEKGDDDRQRDEDIERQRRMAASSAHSNAARDKLRALDRDPSPTPPQPSLDSRRDRIPSHNLEASSEPFHPTYFAPSHDSLSQAPSYLPPAAPWANQKMSGETPCPSSSASTLFSQPQQQRAPGAAQSDWDLTSTLALQHLMSKSPDALSTLWQSHLLQQMGKASSTPNLPPELSSNEPSSSSSANEHPLPPMQPLLPTSAESKRAKPESPSSAESQQQPSPMEKQDPDVSVTIPKAGASTAQASDRVKLANTGNSQTDAETNRLALEEDKRRRNTLASARFRIKKKQREAALEMSARELEKQVNELKQENERLRSENDWLRRLIMSRPETLPGFFNVLNNTSGSASNSNGNQSSPIPLPPFDSTMQAIVQHASTANREGTRGL</sequence>
<organism evidence="9 10">
    <name type="scientific">Malassezia restricta (strain ATCC 96810 / NBRC 103918 / CBS 7877)</name>
    <name type="common">Seborrheic dermatitis infection agent</name>
    <dbReference type="NCBI Taxonomy" id="425264"/>
    <lineage>
        <taxon>Eukaryota</taxon>
        <taxon>Fungi</taxon>
        <taxon>Dikarya</taxon>
        <taxon>Basidiomycota</taxon>
        <taxon>Ustilaginomycotina</taxon>
        <taxon>Malasseziomycetes</taxon>
        <taxon>Malasseziales</taxon>
        <taxon>Malasseziaceae</taxon>
        <taxon>Malassezia</taxon>
    </lineage>
</organism>
<feature type="compositionally biased region" description="Low complexity" evidence="7">
    <location>
        <begin position="233"/>
        <end position="244"/>
    </location>
</feature>
<evidence type="ECO:0000256" key="3">
    <source>
        <dbReference type="ARBA" id="ARBA00023125"/>
    </source>
</evidence>
<feature type="compositionally biased region" description="Low complexity" evidence="7">
    <location>
        <begin position="289"/>
        <end position="305"/>
    </location>
</feature>
<keyword evidence="6" id="KW-0175">Coiled coil</keyword>
<dbReference type="GO" id="GO:0005634">
    <property type="term" value="C:nucleus"/>
    <property type="evidence" value="ECO:0007669"/>
    <property type="project" value="UniProtKB-SubCell"/>
</dbReference>
<evidence type="ECO:0000313" key="9">
    <source>
        <dbReference type="EMBL" id="AYO41905.1"/>
    </source>
</evidence>
<keyword evidence="3" id="KW-0238">DNA-binding</keyword>
<evidence type="ECO:0000256" key="7">
    <source>
        <dbReference type="SAM" id="MobiDB-lite"/>
    </source>
</evidence>
<comment type="subcellular location">
    <subcellularLocation>
        <location evidence="1">Nucleus</location>
    </subcellularLocation>
</comment>
<keyword evidence="4" id="KW-0804">Transcription</keyword>
<dbReference type="Gene3D" id="1.20.5.170">
    <property type="match status" value="1"/>
</dbReference>
<gene>
    <name evidence="9" type="primary">cys-3</name>
    <name evidence="9" type="ORF">DNF11_0955</name>
</gene>
<dbReference type="Pfam" id="PF07716">
    <property type="entry name" value="bZIP_2"/>
    <property type="match status" value="1"/>
</dbReference>
<accession>A0A3G2S1R9</accession>
<dbReference type="GO" id="GO:0001228">
    <property type="term" value="F:DNA-binding transcription activator activity, RNA polymerase II-specific"/>
    <property type="evidence" value="ECO:0007669"/>
    <property type="project" value="TreeGrafter"/>
</dbReference>
<feature type="compositionally biased region" description="Low complexity" evidence="7">
    <location>
        <begin position="326"/>
        <end position="340"/>
    </location>
</feature>
<feature type="compositionally biased region" description="Polar residues" evidence="7">
    <location>
        <begin position="214"/>
        <end position="232"/>
    </location>
</feature>
<feature type="domain" description="BZIP" evidence="8">
    <location>
        <begin position="386"/>
        <end position="445"/>
    </location>
</feature>
<feature type="coiled-coil region" evidence="6">
    <location>
        <begin position="407"/>
        <end position="441"/>
    </location>
</feature>
<protein>
    <submittedName>
        <fullName evidence="9">Regulatory protein cys-3</fullName>
    </submittedName>
</protein>
<feature type="region of interest" description="Disordered" evidence="7">
    <location>
        <begin position="55"/>
        <end position="79"/>
    </location>
</feature>
<feature type="region of interest" description="Disordered" evidence="7">
    <location>
        <begin position="460"/>
        <end position="480"/>
    </location>
</feature>
<feature type="compositionally biased region" description="Low complexity" evidence="7">
    <location>
        <begin position="63"/>
        <end position="78"/>
    </location>
</feature>
<feature type="region of interest" description="Disordered" evidence="7">
    <location>
        <begin position="277"/>
        <end position="381"/>
    </location>
</feature>